<evidence type="ECO:0000313" key="5">
    <source>
        <dbReference type="Proteomes" id="UP000887540"/>
    </source>
</evidence>
<keyword evidence="3" id="KW-0325">Glycoprotein</keyword>
<reference evidence="6" key="1">
    <citation type="submission" date="2022-11" db="UniProtKB">
        <authorList>
            <consortium name="WormBaseParasite"/>
        </authorList>
    </citation>
    <scope>IDENTIFICATION</scope>
</reference>
<dbReference type="WBParaSite" id="ACRNAN_scaffold9308.g30324.t2">
    <property type="protein sequence ID" value="ACRNAN_scaffold9308.g30324.t2"/>
    <property type="gene ID" value="ACRNAN_scaffold9308.g30324"/>
</dbReference>
<dbReference type="Proteomes" id="UP000887540">
    <property type="component" value="Unplaced"/>
</dbReference>
<dbReference type="Gene3D" id="2.120.10.30">
    <property type="entry name" value="TolB, C-terminal domain"/>
    <property type="match status" value="1"/>
</dbReference>
<dbReference type="AlphaFoldDB" id="A0A914ELP9"/>
<feature type="domain" description="Strictosidine synthase conserved region" evidence="4">
    <location>
        <begin position="121"/>
        <end position="207"/>
    </location>
</feature>
<keyword evidence="2" id="KW-0597">Phosphoprotein</keyword>
<dbReference type="InterPro" id="IPR018119">
    <property type="entry name" value="Strictosidine_synth_cons-reg"/>
</dbReference>
<name>A0A914ELP9_9BILA</name>
<dbReference type="GO" id="GO:0016787">
    <property type="term" value="F:hydrolase activity"/>
    <property type="evidence" value="ECO:0007669"/>
    <property type="project" value="TreeGrafter"/>
</dbReference>
<keyword evidence="5" id="KW-1185">Reference proteome</keyword>
<evidence type="ECO:0000259" key="4">
    <source>
        <dbReference type="Pfam" id="PF03088"/>
    </source>
</evidence>
<protein>
    <submittedName>
        <fullName evidence="6">Strictosidine synthase conserved region domain-containing protein</fullName>
    </submittedName>
</protein>
<dbReference type="PANTHER" id="PTHR10426">
    <property type="entry name" value="STRICTOSIDINE SYNTHASE-RELATED"/>
    <property type="match status" value="1"/>
</dbReference>
<evidence type="ECO:0000313" key="6">
    <source>
        <dbReference type="WBParaSite" id="ACRNAN_scaffold9308.g30324.t2"/>
    </source>
</evidence>
<dbReference type="GO" id="GO:0012505">
    <property type="term" value="C:endomembrane system"/>
    <property type="evidence" value="ECO:0007669"/>
    <property type="project" value="TreeGrafter"/>
</dbReference>
<sequence length="334" mass="37758">MHTDNSEFLLKDQILGPESLLIEGDTIYTGTEDGTIVQIVNGKIVKTIVLSNDERCTSKEDRLKNGKLCGRPLGLRRINKEELITADGFHGIVKVNIEKETFEIVLPQGTLIEGKALTFANDLDVIDGNTVVFSDSTTKWEGDDLVYEFLENAPNGRAILFNIKTKEIKVLLDKLFYANGVQMFPDRKSFLVAETTMHRVTRYYLEGPKKGQQEIFIENLPGFPDNIRLNSHGNFYIPLPSIRDPEKFDLREFLGPYPWVKRFMIQLIPISVIEKAGISKYGLVIEVDQNGKILNSFHATNGDINLITQASDDENYIYLGGLRSTFIARVQKPK</sequence>
<dbReference type="Pfam" id="PF20067">
    <property type="entry name" value="SSL_N"/>
    <property type="match status" value="1"/>
</dbReference>
<dbReference type="Pfam" id="PF03088">
    <property type="entry name" value="Str_synth"/>
    <property type="match status" value="1"/>
</dbReference>
<evidence type="ECO:0000256" key="1">
    <source>
        <dbReference type="ARBA" id="ARBA00009191"/>
    </source>
</evidence>
<organism evidence="5 6">
    <name type="scientific">Acrobeloides nanus</name>
    <dbReference type="NCBI Taxonomy" id="290746"/>
    <lineage>
        <taxon>Eukaryota</taxon>
        <taxon>Metazoa</taxon>
        <taxon>Ecdysozoa</taxon>
        <taxon>Nematoda</taxon>
        <taxon>Chromadorea</taxon>
        <taxon>Rhabditida</taxon>
        <taxon>Tylenchina</taxon>
        <taxon>Cephalobomorpha</taxon>
        <taxon>Cephaloboidea</taxon>
        <taxon>Cephalobidae</taxon>
        <taxon>Acrobeloides</taxon>
    </lineage>
</organism>
<evidence type="ECO:0000256" key="2">
    <source>
        <dbReference type="ARBA" id="ARBA00022553"/>
    </source>
</evidence>
<evidence type="ECO:0000256" key="3">
    <source>
        <dbReference type="ARBA" id="ARBA00023180"/>
    </source>
</evidence>
<dbReference type="PANTHER" id="PTHR10426:SF88">
    <property type="entry name" value="ADIPOCYTE PLASMA MEMBRANE-ASSOCIATED PROTEIN HEMOMUCIN-RELATED"/>
    <property type="match status" value="1"/>
</dbReference>
<accession>A0A914ELP9</accession>
<dbReference type="SUPFAM" id="SSF63829">
    <property type="entry name" value="Calcium-dependent phosphotriesterase"/>
    <property type="match status" value="1"/>
</dbReference>
<comment type="similarity">
    <text evidence="1">Belongs to the strictosidine synthase family.</text>
</comment>
<proteinExistence type="inferred from homology"/>
<dbReference type="InterPro" id="IPR011042">
    <property type="entry name" value="6-blade_b-propeller_TolB-like"/>
</dbReference>